<protein>
    <submittedName>
        <fullName evidence="3">Poly(RC)-binding protein 3 isoform X1</fullName>
    </submittedName>
</protein>
<keyword evidence="2" id="KW-1185">Reference proteome</keyword>
<dbReference type="FunFam" id="3.30.1370.10:FF:000003">
    <property type="entry name" value="poly(RC)-binding protein 2 isoform X1"/>
    <property type="match status" value="1"/>
</dbReference>
<dbReference type="InterPro" id="IPR004087">
    <property type="entry name" value="KH_dom"/>
</dbReference>
<evidence type="ECO:0000256" key="1">
    <source>
        <dbReference type="ARBA" id="ARBA00022737"/>
    </source>
</evidence>
<dbReference type="STRING" id="7998.ENSIPUP00000005635"/>
<dbReference type="OrthoDB" id="442947at2759"/>
<dbReference type="AlphaFoldDB" id="A0A2D0QJU1"/>
<dbReference type="SMART" id="SM00322">
    <property type="entry name" value="KH"/>
    <property type="match status" value="3"/>
</dbReference>
<dbReference type="InterPro" id="IPR004088">
    <property type="entry name" value="KH_dom_type_1"/>
</dbReference>
<dbReference type="PANTHER" id="PTHR10288">
    <property type="entry name" value="KH DOMAIN CONTAINING RNA BINDING PROTEIN"/>
    <property type="match status" value="1"/>
</dbReference>
<keyword evidence="1" id="KW-0677">Repeat</keyword>
<name>A0A2D0QJU1_ICTPU</name>
<sequence>MNMNEKEVALWSEGGLNVTLTIRLLMHGKEVGSIIGKKGETVKKMREESGARINISDGSSTERIVTITGASEVIFKAFAMIAEKFDEDILACMVNSTVSSRPPVTLRLVFPASQCGSLIGKGGSKIKEIRETTGAQVQVAGDLLPESTERAVTISGTPNAITQCVRHICMIMLESPPKGATIPYRPKPSSGGNPTVLSQPHTAPTFAVPAQYTIPPQDLTKLHQLAMQHIPFTSLGQSNPTFPGLDMSVSPSSYELSIPNELIGCIIGRQGTKINEIRQMSGAQIKIASATDGSAVRHVTITGSPASICLAQYLISASLEMAKLSIQAASSSSSTTVDLGLSFSQSASPASASAAMLAAPSAINVHSPPAMHSIPTTHYALPVSSLLGMKTVPLLTVHTAASPGLAPYTTKIPASASIKKSEHQRFTPY</sequence>
<dbReference type="FunFam" id="3.30.1370.10:FF:000002">
    <property type="entry name" value="poly(RC)-binding protein 2 isoform X1"/>
    <property type="match status" value="1"/>
</dbReference>
<dbReference type="GO" id="GO:0003723">
    <property type="term" value="F:RNA binding"/>
    <property type="evidence" value="ECO:0007669"/>
    <property type="project" value="UniProtKB-UniRule"/>
</dbReference>
<dbReference type="Gene3D" id="3.30.1370.10">
    <property type="entry name" value="K Homology domain, type 1"/>
    <property type="match status" value="3"/>
</dbReference>
<reference evidence="2" key="1">
    <citation type="journal article" date="2016" name="Nat. Commun.">
        <title>The channel catfish genome sequence provides insights into the evolution of scale formation in teleosts.</title>
        <authorList>
            <person name="Liu Z."/>
            <person name="Liu S."/>
            <person name="Yao J."/>
            <person name="Bao L."/>
            <person name="Zhang J."/>
            <person name="Li Y."/>
            <person name="Jiang C."/>
            <person name="Sun L."/>
            <person name="Wang R."/>
            <person name="Zhang Y."/>
            <person name="Zhou T."/>
            <person name="Zeng Q."/>
            <person name="Fu Q."/>
            <person name="Gao S."/>
            <person name="Li N."/>
            <person name="Koren S."/>
            <person name="Jiang Y."/>
            <person name="Zimin A."/>
            <person name="Xu P."/>
            <person name="Phillippy A.M."/>
            <person name="Geng X."/>
            <person name="Song L."/>
            <person name="Sun F."/>
            <person name="Li C."/>
            <person name="Wang X."/>
            <person name="Chen A."/>
            <person name="Jin Y."/>
            <person name="Yuan Z."/>
            <person name="Yang Y."/>
            <person name="Tan S."/>
            <person name="Peatman E."/>
            <person name="Lu J."/>
            <person name="Qin Z."/>
            <person name="Dunham R."/>
            <person name="Li Z."/>
            <person name="Sonstegard T."/>
            <person name="Feng J."/>
            <person name="Danzmann R.G."/>
            <person name="Schroeder S."/>
            <person name="Scheffler B."/>
            <person name="Duke M.V."/>
            <person name="Ballard L."/>
            <person name="Kucuktas H."/>
            <person name="Kaltenboeck L."/>
            <person name="Liu H."/>
            <person name="Armbruster J."/>
            <person name="Xie Y."/>
            <person name="Kirby M.L."/>
            <person name="Tian Y."/>
            <person name="Flanagan M.E."/>
            <person name="Mu W."/>
            <person name="Waldbieser G.C."/>
        </authorList>
    </citation>
    <scope>NUCLEOTIDE SEQUENCE [LARGE SCALE GENOMIC DNA]</scope>
    <source>
        <strain evidence="2">SDA103</strain>
    </source>
</reference>
<dbReference type="KEGG" id="ipu:108262845"/>
<evidence type="ECO:0000313" key="3">
    <source>
        <dbReference type="RefSeq" id="XP_017318687.1"/>
    </source>
</evidence>
<dbReference type="InterPro" id="IPR036612">
    <property type="entry name" value="KH_dom_type_1_sf"/>
</dbReference>
<dbReference type="PROSITE" id="PS50084">
    <property type="entry name" value="KH_TYPE_1"/>
    <property type="match status" value="3"/>
</dbReference>
<organism evidence="2 3">
    <name type="scientific">Ictalurus punctatus</name>
    <name type="common">Channel catfish</name>
    <name type="synonym">Silurus punctatus</name>
    <dbReference type="NCBI Taxonomy" id="7998"/>
    <lineage>
        <taxon>Eukaryota</taxon>
        <taxon>Metazoa</taxon>
        <taxon>Chordata</taxon>
        <taxon>Craniata</taxon>
        <taxon>Vertebrata</taxon>
        <taxon>Euteleostomi</taxon>
        <taxon>Actinopterygii</taxon>
        <taxon>Neopterygii</taxon>
        <taxon>Teleostei</taxon>
        <taxon>Ostariophysi</taxon>
        <taxon>Siluriformes</taxon>
        <taxon>Ictaluridae</taxon>
        <taxon>Ictalurus</taxon>
    </lineage>
</organism>
<dbReference type="RefSeq" id="XP_017318687.1">
    <property type="nucleotide sequence ID" value="XM_017463198.3"/>
</dbReference>
<dbReference type="GeneID" id="108262845"/>
<proteinExistence type="predicted"/>
<dbReference type="Pfam" id="PF00013">
    <property type="entry name" value="KH_1"/>
    <property type="match status" value="3"/>
</dbReference>
<dbReference type="SUPFAM" id="SSF54791">
    <property type="entry name" value="Eukaryotic type KH-domain (KH-domain type I)"/>
    <property type="match status" value="3"/>
</dbReference>
<evidence type="ECO:0000313" key="2">
    <source>
        <dbReference type="Proteomes" id="UP000221080"/>
    </source>
</evidence>
<accession>A0A2D0QJU1</accession>
<gene>
    <name evidence="3" type="primary">zgc:110045</name>
</gene>
<reference evidence="3" key="2">
    <citation type="submission" date="2025-08" db="UniProtKB">
        <authorList>
            <consortium name="RefSeq"/>
        </authorList>
    </citation>
    <scope>IDENTIFICATION</scope>
    <source>
        <tissue evidence="3">Blood</tissue>
    </source>
</reference>
<dbReference type="Proteomes" id="UP000221080">
    <property type="component" value="Chromosome 3"/>
</dbReference>